<dbReference type="PANTHER" id="PTHR30469">
    <property type="entry name" value="MULTIDRUG RESISTANCE PROTEIN MDTA"/>
    <property type="match status" value="1"/>
</dbReference>
<keyword evidence="5" id="KW-1185">Reference proteome</keyword>
<organism evidence="4 5">
    <name type="scientific">Paraglaciecola hydrolytica</name>
    <dbReference type="NCBI Taxonomy" id="1799789"/>
    <lineage>
        <taxon>Bacteria</taxon>
        <taxon>Pseudomonadati</taxon>
        <taxon>Pseudomonadota</taxon>
        <taxon>Gammaproteobacteria</taxon>
        <taxon>Alteromonadales</taxon>
        <taxon>Alteromonadaceae</taxon>
        <taxon>Paraglaciecola</taxon>
    </lineage>
</organism>
<proteinExistence type="inferred from homology"/>
<dbReference type="GO" id="GO:0015562">
    <property type="term" value="F:efflux transmembrane transporter activity"/>
    <property type="evidence" value="ECO:0007669"/>
    <property type="project" value="TreeGrafter"/>
</dbReference>
<feature type="compositionally biased region" description="Basic and acidic residues" evidence="2">
    <location>
        <begin position="395"/>
        <end position="405"/>
    </location>
</feature>
<dbReference type="AlphaFoldDB" id="A0A136A3X7"/>
<name>A0A136A3X7_9ALTE</name>
<evidence type="ECO:0000256" key="1">
    <source>
        <dbReference type="ARBA" id="ARBA00009477"/>
    </source>
</evidence>
<evidence type="ECO:0000256" key="2">
    <source>
        <dbReference type="SAM" id="MobiDB-lite"/>
    </source>
</evidence>
<dbReference type="Gene3D" id="1.10.287.470">
    <property type="entry name" value="Helix hairpin bin"/>
    <property type="match status" value="1"/>
</dbReference>
<dbReference type="SUPFAM" id="SSF111369">
    <property type="entry name" value="HlyD-like secretion proteins"/>
    <property type="match status" value="1"/>
</dbReference>
<dbReference type="GO" id="GO:1990281">
    <property type="term" value="C:efflux pump complex"/>
    <property type="evidence" value="ECO:0007669"/>
    <property type="project" value="TreeGrafter"/>
</dbReference>
<feature type="region of interest" description="Disordered" evidence="2">
    <location>
        <begin position="386"/>
        <end position="412"/>
    </location>
</feature>
<dbReference type="PANTHER" id="PTHR30469:SF12">
    <property type="entry name" value="MULTIDRUG RESISTANCE PROTEIN MDTA"/>
    <property type="match status" value="1"/>
</dbReference>
<evidence type="ECO:0000313" key="5">
    <source>
        <dbReference type="Proteomes" id="UP000070299"/>
    </source>
</evidence>
<dbReference type="NCBIfam" id="TIGR01730">
    <property type="entry name" value="RND_mfp"/>
    <property type="match status" value="1"/>
</dbReference>
<dbReference type="Gene3D" id="2.40.50.100">
    <property type="match status" value="1"/>
</dbReference>
<dbReference type="Pfam" id="PF25917">
    <property type="entry name" value="BSH_RND"/>
    <property type="match status" value="1"/>
</dbReference>
<gene>
    <name evidence="4" type="ORF">AX660_07970</name>
</gene>
<evidence type="ECO:0000259" key="3">
    <source>
        <dbReference type="Pfam" id="PF25917"/>
    </source>
</evidence>
<protein>
    <submittedName>
        <fullName evidence="4">Efflux transporter periplasmic adaptor subunit</fullName>
    </submittedName>
</protein>
<sequence length="412" mass="44821">MTLKKILLPTVIVIATVLAFNFILANPPEAQRGGAPKTAKIVVETQKLEALQYHVQVESYGVVKPRTQSILVAQVSGQIISIAAQFREGGFFEQGEVLAQIDDRDHLADVKTAQANVLTAQQTLLEEEARAQQAFTDWQRLGNGQQASNLVLRKPQLEAAKAKVLSAQAALEKSQLNLERTKVIAPYAGRVLSKNVDVGQVVSNNSQLAEIYATDKVEIRLPIKNKDLELMDLPEQFRGAGNTPLGSPVLFHSDLVGEQNWQGNLVRTEGAIDTGAQQLYVVAQINDPYKATATNKYPIKIGQYVKAQISGRELSGVLMIPNATIYQGSYVYIVEQGVLKRKDIVIRWQNSQQSIIASGLEFGQQLVLTPLGQVSSGTAVSIKGQDQIRGQEGFKGQEPRNDGAKKSGGANS</sequence>
<dbReference type="InterPro" id="IPR006143">
    <property type="entry name" value="RND_pump_MFP"/>
</dbReference>
<dbReference type="EMBL" id="LSNE01000003">
    <property type="protein sequence ID" value="KXI29943.1"/>
    <property type="molecule type" value="Genomic_DNA"/>
</dbReference>
<dbReference type="InterPro" id="IPR058625">
    <property type="entry name" value="MdtA-like_BSH"/>
</dbReference>
<feature type="domain" description="Multidrug resistance protein MdtA-like barrel-sandwich hybrid" evidence="3">
    <location>
        <begin position="73"/>
        <end position="211"/>
    </location>
</feature>
<comment type="similarity">
    <text evidence="1">Belongs to the membrane fusion protein (MFP) (TC 8.A.1) family.</text>
</comment>
<reference evidence="5" key="1">
    <citation type="submission" date="2016-02" db="EMBL/GenBank/DDBJ databases">
        <authorList>
            <person name="Schultz-Johansen M."/>
            <person name="Glaring M.A."/>
            <person name="Bech P.K."/>
            <person name="Stougaard P."/>
        </authorList>
    </citation>
    <scope>NUCLEOTIDE SEQUENCE [LARGE SCALE GENOMIC DNA]</scope>
    <source>
        <strain evidence="5">S66</strain>
    </source>
</reference>
<dbReference type="OrthoDB" id="5730196at2"/>
<accession>A0A136A3X7</accession>
<dbReference type="STRING" id="1799789.AX660_07970"/>
<dbReference type="Proteomes" id="UP000070299">
    <property type="component" value="Unassembled WGS sequence"/>
</dbReference>
<dbReference type="Gene3D" id="2.40.30.170">
    <property type="match status" value="1"/>
</dbReference>
<dbReference type="Gene3D" id="2.40.420.20">
    <property type="match status" value="1"/>
</dbReference>
<comment type="caution">
    <text evidence="4">The sequence shown here is derived from an EMBL/GenBank/DDBJ whole genome shotgun (WGS) entry which is preliminary data.</text>
</comment>
<evidence type="ECO:0000313" key="4">
    <source>
        <dbReference type="EMBL" id="KXI29943.1"/>
    </source>
</evidence>
<dbReference type="RefSeq" id="WP_068373415.1">
    <property type="nucleotide sequence ID" value="NZ_LSNE01000003.1"/>
</dbReference>